<sequence length="933" mass="99198">MHRARTRIPDPVHKRAASALLAGVLAAPLSLSAAPAAAAPSPTTESTETAEASVADERLTIDLSTDTGAFHGGASGSLYGLYGPGVPTANIIEGMGVRTVSSKGQDGAQHPGSDALEVVGPLADATGGDIYIRATDYYRGFPYQWPGDTPDERLDGYMEVMGTQLDQIAQLDPEYRERIVFEPFNEPEGNMFGTGEWSYDGTSWLDDPTDYFDAWDRAYEMAKEKVPGLRVAGPNTSILYDQVKGFMEHTVEAGTVPDIITWHELTHPQNIRETVARYRQWEEGVFAGTGHEGTRLPVNLNEYAFNYHTSVPGQMVQWVSAIEESKVDAMMAFWNMNGNLSDSAVEANRGNGQWWLFNSYSRMTGHTVEVAPPHPGENYTLQGVASLDPDRSRATALFGGSDGAARVEFTGVSADVFGGAVHAWVREIPWTGQLGDSGPPRLLSEEALEVEDGTVAFDFGESLPGLKESSAYEVVLTPAGGDGSRQPSPNLWEGSFEAEDAEYTGGGYSLNGPEGSPDDVSKFYTSGGYNVGGLRTGSDGVLDFTVDVPEDGTYDLSVFANSRYLDDLVADQGPTNVFMRVDGGAEQELFLPLGYKWVVWDRTRTTVELEKGEHTISLAAQSLDGSGTTQGDAIIDRITLELPDPEAATSVYEAETAGLDGAAPVYGGDAGEASGSGAVRVRSGESVTFWVHSERDAESLLDVHTLGGGAADVEVNGVPALRTGDSPSSAAVALSGGINKVTVTGAEGAPLIDRIGVTPGGEELAASTYQAEDAQAAGEAHTAELSLADGGAAVDGIGGDPGNGNTLTFDVEAPHAGTFAVRVRYANPATSPASHYNPNPMARRADVSVNGGEERPVLFPPSFHENNFWELTVPMELEEGANTIAFSSEEQPNFDGETYASDTWPDYLLRSPYAPVIDAVTVSEYTSGRLDRS</sequence>
<evidence type="ECO:0000313" key="5">
    <source>
        <dbReference type="Proteomes" id="UP001527866"/>
    </source>
</evidence>
<feature type="domain" description="CBM6" evidence="3">
    <location>
        <begin position="494"/>
        <end position="641"/>
    </location>
</feature>
<dbReference type="InterPro" id="IPR005084">
    <property type="entry name" value="CBM6"/>
</dbReference>
<dbReference type="SUPFAM" id="SSF49785">
    <property type="entry name" value="Galactose-binding domain-like"/>
    <property type="match status" value="2"/>
</dbReference>
<dbReference type="Gene3D" id="3.20.20.80">
    <property type="entry name" value="Glycosidases"/>
    <property type="match status" value="1"/>
</dbReference>
<comment type="caution">
    <text evidence="4">The sequence shown here is derived from an EMBL/GenBank/DDBJ whole genome shotgun (WGS) entry which is preliminary data.</text>
</comment>
<reference evidence="4 5" key="1">
    <citation type="submission" date="2023-01" db="EMBL/GenBank/DDBJ databases">
        <title>Draft genome sequence of Nocardiopsis sp. RSe5-2 isolated from halophytes.</title>
        <authorList>
            <person name="Duangmal K."/>
            <person name="Chantavorakit T."/>
        </authorList>
    </citation>
    <scope>NUCLEOTIDE SEQUENCE [LARGE SCALE GENOMIC DNA]</scope>
    <source>
        <strain evidence="4 5">RSe5-2</strain>
    </source>
</reference>
<evidence type="ECO:0000256" key="1">
    <source>
        <dbReference type="SAM" id="MobiDB-lite"/>
    </source>
</evidence>
<dbReference type="Proteomes" id="UP001527866">
    <property type="component" value="Unassembled WGS sequence"/>
</dbReference>
<feature type="region of interest" description="Disordered" evidence="1">
    <location>
        <begin position="36"/>
        <end position="56"/>
    </location>
</feature>
<feature type="chain" id="PRO_5046822590" evidence="2">
    <location>
        <begin position="34"/>
        <end position="933"/>
    </location>
</feature>
<dbReference type="RefSeq" id="WP_270690553.1">
    <property type="nucleotide sequence ID" value="NZ_JAQFWQ010000158.1"/>
</dbReference>
<dbReference type="SUPFAM" id="SSF51445">
    <property type="entry name" value="(Trans)glycosidases"/>
    <property type="match status" value="1"/>
</dbReference>
<dbReference type="PROSITE" id="PS51175">
    <property type="entry name" value="CBM6"/>
    <property type="match status" value="1"/>
</dbReference>
<dbReference type="EMBL" id="JAQFWQ010000158">
    <property type="protein sequence ID" value="MDA2814982.1"/>
    <property type="molecule type" value="Genomic_DNA"/>
</dbReference>
<protein>
    <submittedName>
        <fullName evidence="4">Cellulosome protein</fullName>
    </submittedName>
</protein>
<accession>A0ABT4UDB6</accession>
<evidence type="ECO:0000259" key="3">
    <source>
        <dbReference type="PROSITE" id="PS51175"/>
    </source>
</evidence>
<proteinExistence type="predicted"/>
<evidence type="ECO:0000256" key="2">
    <source>
        <dbReference type="SAM" id="SignalP"/>
    </source>
</evidence>
<gene>
    <name evidence="4" type="ORF">O4J56_30335</name>
</gene>
<evidence type="ECO:0000313" key="4">
    <source>
        <dbReference type="EMBL" id="MDA2814982.1"/>
    </source>
</evidence>
<dbReference type="InterPro" id="IPR017853">
    <property type="entry name" value="GH"/>
</dbReference>
<feature type="compositionally biased region" description="Low complexity" evidence="1">
    <location>
        <begin position="36"/>
        <end position="53"/>
    </location>
</feature>
<dbReference type="Gene3D" id="2.60.120.260">
    <property type="entry name" value="Galactose-binding domain-like"/>
    <property type="match status" value="3"/>
</dbReference>
<dbReference type="InterPro" id="IPR008979">
    <property type="entry name" value="Galactose-bd-like_sf"/>
</dbReference>
<keyword evidence="5" id="KW-1185">Reference proteome</keyword>
<keyword evidence="2" id="KW-0732">Signal</keyword>
<organism evidence="4 5">
    <name type="scientific">Nocardiopsis endophytica</name>
    <dbReference type="NCBI Taxonomy" id="3018445"/>
    <lineage>
        <taxon>Bacteria</taxon>
        <taxon>Bacillati</taxon>
        <taxon>Actinomycetota</taxon>
        <taxon>Actinomycetes</taxon>
        <taxon>Streptosporangiales</taxon>
        <taxon>Nocardiopsidaceae</taxon>
        <taxon>Nocardiopsis</taxon>
    </lineage>
</organism>
<name>A0ABT4UDB6_9ACTN</name>
<feature type="signal peptide" evidence="2">
    <location>
        <begin position="1"/>
        <end position="33"/>
    </location>
</feature>
<dbReference type="CDD" id="cd04081">
    <property type="entry name" value="CBM35_galactosidase-like"/>
    <property type="match status" value="1"/>
</dbReference>